<feature type="domain" description="ABC transporter" evidence="6">
    <location>
        <begin position="148"/>
        <end position="220"/>
    </location>
</feature>
<evidence type="ECO:0000256" key="3">
    <source>
        <dbReference type="ARBA" id="ARBA00022741"/>
    </source>
</evidence>
<proteinExistence type="inferred from homology"/>
<reference evidence="7" key="1">
    <citation type="submission" date="2024-06" db="EMBL/GenBank/DDBJ databases">
        <authorList>
            <consortium name="consrtm"/>
            <person name="Uemura M."/>
            <person name="Terahara T."/>
        </authorList>
    </citation>
    <scope>NUCLEOTIDE SEQUENCE</scope>
    <source>
        <strain evidence="7">KM77-8</strain>
    </source>
</reference>
<name>A0AAT9HFQ5_9ACTN</name>
<dbReference type="SUPFAM" id="SSF52540">
    <property type="entry name" value="P-loop containing nucleoside triphosphate hydrolases"/>
    <property type="match status" value="2"/>
</dbReference>
<dbReference type="GO" id="GO:0016887">
    <property type="term" value="F:ATP hydrolysis activity"/>
    <property type="evidence" value="ECO:0007669"/>
    <property type="project" value="InterPro"/>
</dbReference>
<evidence type="ECO:0000259" key="6">
    <source>
        <dbReference type="Pfam" id="PF00005"/>
    </source>
</evidence>
<dbReference type="AlphaFoldDB" id="A0AAT9HFQ5"/>
<evidence type="ECO:0000313" key="7">
    <source>
        <dbReference type="EMBL" id="BFO16323.1"/>
    </source>
</evidence>
<protein>
    <recommendedName>
        <fullName evidence="6">ABC transporter domain-containing protein</fullName>
    </recommendedName>
</protein>
<evidence type="ECO:0000256" key="4">
    <source>
        <dbReference type="ARBA" id="ARBA00022840"/>
    </source>
</evidence>
<keyword evidence="3" id="KW-0547">Nucleotide-binding</keyword>
<dbReference type="InterPro" id="IPR050319">
    <property type="entry name" value="ABC_transp_ATP-bind"/>
</dbReference>
<keyword evidence="2" id="KW-0813">Transport</keyword>
<evidence type="ECO:0000256" key="1">
    <source>
        <dbReference type="ARBA" id="ARBA00005417"/>
    </source>
</evidence>
<dbReference type="EMBL" id="AP035768">
    <property type="protein sequence ID" value="BFO16323.1"/>
    <property type="molecule type" value="Genomic_DNA"/>
</dbReference>
<sequence length="229" mass="24665">MDRTVDELRRHVDADRALLMITHDLAAAERIADRVAVMYAGRIVELTAASDFFGAAGPRHPYSRGLLQALPDRAFTPIPGMPPNSATSPTAAPSPPAATAPRTPVRPSRRSRGRSPATIRPRHPPRRTSVLELRSITAGYDRRAPAVRDVSLTVSPGESVGLLGPSGCGKSTLARVAALLHRPDSGEVVLDGIPVRRWRHRAPRELRTAVGVVFQQPRLSADPGCAWPT</sequence>
<reference evidence="7" key="2">
    <citation type="submission" date="2024-07" db="EMBL/GenBank/DDBJ databases">
        <title>Streptomyces haneummycinica sp. nov., a new antibiotic-producing actinobacterium isolated from marine sediment.</title>
        <authorList>
            <person name="Uemura M."/>
            <person name="Hamada M."/>
            <person name="Hirano S."/>
            <person name="Kobayashi K."/>
            <person name="Ohshiro T."/>
            <person name="Kobayashi T."/>
            <person name="Terahara T."/>
        </authorList>
    </citation>
    <scope>NUCLEOTIDE SEQUENCE</scope>
    <source>
        <strain evidence="7">KM77-8</strain>
    </source>
</reference>
<evidence type="ECO:0000256" key="2">
    <source>
        <dbReference type="ARBA" id="ARBA00022448"/>
    </source>
</evidence>
<dbReference type="PANTHER" id="PTHR43776:SF7">
    <property type="entry name" value="D,D-DIPEPTIDE TRANSPORT ATP-BINDING PROTEIN DDPF-RELATED"/>
    <property type="match status" value="1"/>
</dbReference>
<dbReference type="PANTHER" id="PTHR43776">
    <property type="entry name" value="TRANSPORT ATP-BINDING PROTEIN"/>
    <property type="match status" value="1"/>
</dbReference>
<dbReference type="InterPro" id="IPR003439">
    <property type="entry name" value="ABC_transporter-like_ATP-bd"/>
</dbReference>
<dbReference type="InterPro" id="IPR027417">
    <property type="entry name" value="P-loop_NTPase"/>
</dbReference>
<dbReference type="GO" id="GO:0005524">
    <property type="term" value="F:ATP binding"/>
    <property type="evidence" value="ECO:0007669"/>
    <property type="project" value="UniProtKB-KW"/>
</dbReference>
<organism evidence="7">
    <name type="scientific">Streptomyces haneummycinicus</name>
    <dbReference type="NCBI Taxonomy" id="3074435"/>
    <lineage>
        <taxon>Bacteria</taxon>
        <taxon>Bacillati</taxon>
        <taxon>Actinomycetota</taxon>
        <taxon>Actinomycetes</taxon>
        <taxon>Kitasatosporales</taxon>
        <taxon>Streptomycetaceae</taxon>
        <taxon>Streptomyces</taxon>
    </lineage>
</organism>
<gene>
    <name evidence="7" type="ORF">SHKM778_27110</name>
</gene>
<evidence type="ECO:0000256" key="5">
    <source>
        <dbReference type="SAM" id="MobiDB-lite"/>
    </source>
</evidence>
<keyword evidence="4" id="KW-0067">ATP-binding</keyword>
<dbReference type="Gene3D" id="3.40.50.300">
    <property type="entry name" value="P-loop containing nucleotide triphosphate hydrolases"/>
    <property type="match status" value="2"/>
</dbReference>
<feature type="region of interest" description="Disordered" evidence="5">
    <location>
        <begin position="73"/>
        <end position="129"/>
    </location>
</feature>
<dbReference type="Pfam" id="PF00005">
    <property type="entry name" value="ABC_tran"/>
    <property type="match status" value="1"/>
</dbReference>
<accession>A0AAT9HFQ5</accession>
<comment type="similarity">
    <text evidence="1">Belongs to the ABC transporter superfamily.</text>
</comment>